<sequence length="99" mass="10841">VSLSTPDQSCTSTSQISKLPLPDTHKHLLATPLGIPMTQQFTHKSIDLCKLWTQAQSYLSREFWSPSYSGHACAEENPCESGPAESLPVCLKVNCTFTS</sequence>
<proteinExistence type="predicted"/>
<protein>
    <submittedName>
        <fullName evidence="1">Uncharacterized protein</fullName>
    </submittedName>
</protein>
<organism evidence="1 2">
    <name type="scientific">Gorilla gorilla gorilla</name>
    <name type="common">Western lowland gorilla</name>
    <dbReference type="NCBI Taxonomy" id="9595"/>
    <lineage>
        <taxon>Eukaryota</taxon>
        <taxon>Metazoa</taxon>
        <taxon>Chordata</taxon>
        <taxon>Craniata</taxon>
        <taxon>Vertebrata</taxon>
        <taxon>Euteleostomi</taxon>
        <taxon>Mammalia</taxon>
        <taxon>Eutheria</taxon>
        <taxon>Euarchontoglires</taxon>
        <taxon>Primates</taxon>
        <taxon>Haplorrhini</taxon>
        <taxon>Catarrhini</taxon>
        <taxon>Hominidae</taxon>
        <taxon>Gorilla</taxon>
    </lineage>
</organism>
<dbReference type="AlphaFoldDB" id="A0A2I2YEX1"/>
<reference evidence="1" key="3">
    <citation type="submission" date="2025-08" db="UniProtKB">
        <authorList>
            <consortium name="Ensembl"/>
        </authorList>
    </citation>
    <scope>IDENTIFICATION</scope>
</reference>
<evidence type="ECO:0000313" key="1">
    <source>
        <dbReference type="Ensembl" id="ENSGGOP00000033474.1"/>
    </source>
</evidence>
<dbReference type="Ensembl" id="ENSGGOT00000059673.1">
    <property type="protein sequence ID" value="ENSGGOP00000033474.1"/>
    <property type="gene ID" value="ENSGGOG00000042950.1"/>
</dbReference>
<dbReference type="Bgee" id="ENSGGOG00000042950">
    <property type="expression patterns" value="Expressed in multicellular organism"/>
</dbReference>
<dbReference type="OMA" id="SYSGHAC"/>
<dbReference type="InParanoid" id="A0A2I2YEX1"/>
<reference evidence="2" key="1">
    <citation type="submission" date="2011-05" db="EMBL/GenBank/DDBJ databases">
        <title>Insights into the evolution of the great apes provided by the gorilla genome.</title>
        <authorList>
            <person name="Scally A."/>
        </authorList>
    </citation>
    <scope>NUCLEOTIDE SEQUENCE [LARGE SCALE GENOMIC DNA]</scope>
</reference>
<evidence type="ECO:0000313" key="2">
    <source>
        <dbReference type="Proteomes" id="UP000001519"/>
    </source>
</evidence>
<reference evidence="1" key="4">
    <citation type="submission" date="2025-09" db="UniProtKB">
        <authorList>
            <consortium name="Ensembl"/>
        </authorList>
    </citation>
    <scope>IDENTIFICATION</scope>
</reference>
<accession>A0A2I2YEX1</accession>
<reference evidence="1 2" key="2">
    <citation type="journal article" date="2012" name="Nature">
        <title>Insights into hominid evolution from the gorilla genome sequence.</title>
        <authorList>
            <person name="Scally A."/>
            <person name="Dutheil J.Y."/>
            <person name="Hillier L.W."/>
            <person name="Jordan G.E."/>
            <person name="Goodhead I."/>
            <person name="Herrero J."/>
            <person name="Hobolth A."/>
            <person name="Lappalainen T."/>
            <person name="Mailund T."/>
            <person name="Marques-Bonet T."/>
            <person name="McCarthy S."/>
            <person name="Montgomery S.H."/>
            <person name="Schwalie P.C."/>
            <person name="Tang Y.A."/>
            <person name="Ward M.C."/>
            <person name="Xue Y."/>
            <person name="Yngvadottir B."/>
            <person name="Alkan C."/>
            <person name="Andersen L.N."/>
            <person name="Ayub Q."/>
            <person name="Ball E.V."/>
            <person name="Beal K."/>
            <person name="Bradley B.J."/>
            <person name="Chen Y."/>
            <person name="Clee C.M."/>
            <person name="Fitzgerald S."/>
            <person name="Graves T.A."/>
            <person name="Gu Y."/>
            <person name="Heath P."/>
            <person name="Heger A."/>
            <person name="Karakoc E."/>
            <person name="Kolb-Kokocinski A."/>
            <person name="Laird G.K."/>
            <person name="Lunter G."/>
            <person name="Meader S."/>
            <person name="Mort M."/>
            <person name="Mullikin J.C."/>
            <person name="Munch K."/>
            <person name="O'Connor T.D."/>
            <person name="Phillips A.D."/>
            <person name="Prado-Martinez J."/>
            <person name="Rogers A.S."/>
            <person name="Sajjadian S."/>
            <person name="Schmidt D."/>
            <person name="Shaw K."/>
            <person name="Simpson J.T."/>
            <person name="Stenson P.D."/>
            <person name="Turner D.J."/>
            <person name="Vigilant L."/>
            <person name="Vilella A.J."/>
            <person name="Whitener W."/>
            <person name="Zhu B."/>
            <person name="Cooper D.N."/>
            <person name="de Jong P."/>
            <person name="Dermitzakis E.T."/>
            <person name="Eichler E.E."/>
            <person name="Flicek P."/>
            <person name="Goldman N."/>
            <person name="Mundy N.I."/>
            <person name="Ning Z."/>
            <person name="Odom D.T."/>
            <person name="Ponting C.P."/>
            <person name="Quail M.A."/>
            <person name="Ryder O.A."/>
            <person name="Searle S.M."/>
            <person name="Warren W.C."/>
            <person name="Wilson R.K."/>
            <person name="Schierup M.H."/>
            <person name="Rogers J."/>
            <person name="Tyler-Smith C."/>
            <person name="Durbin R."/>
        </authorList>
    </citation>
    <scope>NUCLEOTIDE SEQUENCE [LARGE SCALE GENOMIC DNA]</scope>
</reference>
<dbReference type="GeneTree" id="ENSGT00910000147912"/>
<name>A0A2I2YEX1_GORGO</name>
<dbReference type="Proteomes" id="UP000001519">
    <property type="component" value="Chromosome 8"/>
</dbReference>
<dbReference type="EMBL" id="CABD030059706">
    <property type="status" value="NOT_ANNOTATED_CDS"/>
    <property type="molecule type" value="Genomic_DNA"/>
</dbReference>
<keyword evidence="2" id="KW-1185">Reference proteome</keyword>